<evidence type="ECO:0000259" key="4">
    <source>
        <dbReference type="Pfam" id="PF20147"/>
    </source>
</evidence>
<evidence type="ECO:0000313" key="5">
    <source>
        <dbReference type="EMBL" id="RIA81603.1"/>
    </source>
</evidence>
<keyword evidence="3" id="KW-0964">Secreted</keyword>
<reference evidence="5 6" key="1">
    <citation type="submission" date="2018-06" db="EMBL/GenBank/DDBJ databases">
        <title>Comparative genomics reveals the genomic features of Rhizophagus irregularis, R. cerebriforme, R. diaphanum and Gigaspora rosea, and their symbiotic lifestyle signature.</title>
        <authorList>
            <person name="Morin E."/>
            <person name="San Clemente H."/>
            <person name="Chen E.C.H."/>
            <person name="De La Providencia I."/>
            <person name="Hainaut M."/>
            <person name="Kuo A."/>
            <person name="Kohler A."/>
            <person name="Murat C."/>
            <person name="Tang N."/>
            <person name="Roy S."/>
            <person name="Loubradou J."/>
            <person name="Henrissat B."/>
            <person name="Grigoriev I.V."/>
            <person name="Corradi N."/>
            <person name="Roux C."/>
            <person name="Martin F.M."/>
        </authorList>
    </citation>
    <scope>NUCLEOTIDE SEQUENCE [LARGE SCALE GENOMIC DNA]</scope>
    <source>
        <strain evidence="5 6">DAOM 227022</strain>
    </source>
</reference>
<accession>A0A397S5C9</accession>
<dbReference type="Pfam" id="PF20147">
    <property type="entry name" value="Crinkler"/>
    <property type="match status" value="1"/>
</dbReference>
<sequence>MSTITLSCLIAGENPYKNSFLVDINTNKVKTIGYLKKAIKKKLHPKFENVFPNDIKLWKVDISLKEENKKLELINIKINHPVEMKEVHCTTTYRHKSGASLKRKILTGKMRRRSDLSFQNATVESDMVEIVTEHKVIQFSAKKDLMSIIWTTNPKVDLKIVVDTSSYKSQSGLTRHKNIIQKYNVRREGLYVLPSEAITEFKGQLVHVIQSKLKDHFSQSGRQTISFPCLESLFFGVFEGYIHHYNFRSGSYKCFFQGSDAYTQVANLFDNPNWGRKFFDNDQQTFVMLFDAQAEVEANQENIFNQNGKRIPKNRLKKFKLPKLTVEWKCKKSKEDAKKNKTLAGYIYLNFCTQQI</sequence>
<comment type="caution">
    <text evidence="5">The sequence shown here is derived from an EMBL/GenBank/DDBJ whole genome shotgun (WGS) entry which is preliminary data.</text>
</comment>
<dbReference type="InterPro" id="IPR045379">
    <property type="entry name" value="Crinkler_N"/>
</dbReference>
<evidence type="ECO:0000256" key="3">
    <source>
        <dbReference type="ARBA" id="ARBA00022525"/>
    </source>
</evidence>
<dbReference type="EMBL" id="QKYT01000771">
    <property type="protein sequence ID" value="RIA81603.1"/>
    <property type="molecule type" value="Genomic_DNA"/>
</dbReference>
<proteinExistence type="predicted"/>
<feature type="domain" description="Crinkler effector protein N-terminal" evidence="4">
    <location>
        <begin position="4"/>
        <end position="86"/>
    </location>
</feature>
<protein>
    <recommendedName>
        <fullName evidence="4">Crinkler effector protein N-terminal domain-containing protein</fullName>
    </recommendedName>
</protein>
<organism evidence="5 6">
    <name type="scientific">Glomus cerebriforme</name>
    <dbReference type="NCBI Taxonomy" id="658196"/>
    <lineage>
        <taxon>Eukaryota</taxon>
        <taxon>Fungi</taxon>
        <taxon>Fungi incertae sedis</taxon>
        <taxon>Mucoromycota</taxon>
        <taxon>Glomeromycotina</taxon>
        <taxon>Glomeromycetes</taxon>
        <taxon>Glomerales</taxon>
        <taxon>Glomeraceae</taxon>
        <taxon>Glomus</taxon>
    </lineage>
</organism>
<dbReference type="GO" id="GO:0043657">
    <property type="term" value="C:host cell"/>
    <property type="evidence" value="ECO:0007669"/>
    <property type="project" value="UniProtKB-SubCell"/>
</dbReference>
<dbReference type="AlphaFoldDB" id="A0A397S5C9"/>
<dbReference type="Proteomes" id="UP000265703">
    <property type="component" value="Unassembled WGS sequence"/>
</dbReference>
<evidence type="ECO:0000313" key="6">
    <source>
        <dbReference type="Proteomes" id="UP000265703"/>
    </source>
</evidence>
<name>A0A397S5C9_9GLOM</name>
<evidence type="ECO:0000256" key="1">
    <source>
        <dbReference type="ARBA" id="ARBA00004340"/>
    </source>
</evidence>
<dbReference type="GO" id="GO:0005576">
    <property type="term" value="C:extracellular region"/>
    <property type="evidence" value="ECO:0007669"/>
    <property type="project" value="UniProtKB-SubCell"/>
</dbReference>
<keyword evidence="6" id="KW-1185">Reference proteome</keyword>
<gene>
    <name evidence="5" type="ORF">C1645_836732</name>
</gene>
<evidence type="ECO:0000256" key="2">
    <source>
        <dbReference type="ARBA" id="ARBA00004613"/>
    </source>
</evidence>
<comment type="subcellular location">
    <subcellularLocation>
        <location evidence="1">Host cell</location>
    </subcellularLocation>
    <subcellularLocation>
        <location evidence="2">Secreted</location>
    </subcellularLocation>
</comment>
<dbReference type="OrthoDB" id="2427837at2759"/>